<comment type="subcellular location">
    <subcellularLocation>
        <location evidence="1">Cell membrane</location>
        <topology evidence="1">Multi-pass membrane protein</topology>
    </subcellularLocation>
</comment>
<feature type="transmembrane region" description="Helical" evidence="6">
    <location>
        <begin position="38"/>
        <end position="63"/>
    </location>
</feature>
<sequence>MREQLTNAAYGVLDYAAYPIGMLLVAPIVLRYMGAPRYGVWTVATAAVSMGSIIASGFGDANIQHVARQRGLGRHATLIRAVRSMIGINLVLGTALAIIAWMLAPYASRHLAPLEPALQRDCLWSLRLASIVLWIRTLESVCISTQRAFERYGAAVRVSIVARVLSLAVAAGLACIGESVGAIVAATAILALFGTLLQYVHLWRMLKTDSLLPSFDREAMKALLSFGAFSWLQAVSGVVFSQVDRLMLGVSLGAVAVASYALCAQMAQPVYGFAASGLHFLFPYLAGRTTSGPPTHLRNAIAIAFAANLLFVAAATVTLLAFGPHILRAWAGPAIAESSAPIFSTIVWSSALLGVNVTGTYALFALGRVQIVTWLNLAGGASMLLLMVWLVPRFGVIGLAWARLCYGSITLLIYLPLLRLLSPQSQPQPLLSAVPKVYEEA</sequence>
<evidence type="ECO:0000256" key="6">
    <source>
        <dbReference type="SAM" id="Phobius"/>
    </source>
</evidence>
<evidence type="ECO:0000256" key="1">
    <source>
        <dbReference type="ARBA" id="ARBA00004651"/>
    </source>
</evidence>
<evidence type="ECO:0000256" key="5">
    <source>
        <dbReference type="ARBA" id="ARBA00023136"/>
    </source>
</evidence>
<evidence type="ECO:0000256" key="2">
    <source>
        <dbReference type="ARBA" id="ARBA00022475"/>
    </source>
</evidence>
<dbReference type="GO" id="GO:0005886">
    <property type="term" value="C:plasma membrane"/>
    <property type="evidence" value="ECO:0007669"/>
    <property type="project" value="UniProtKB-SubCell"/>
</dbReference>
<feature type="transmembrane region" description="Helical" evidence="6">
    <location>
        <begin position="154"/>
        <end position="174"/>
    </location>
</feature>
<feature type="transmembrane region" description="Helical" evidence="6">
    <location>
        <begin position="299"/>
        <end position="322"/>
    </location>
</feature>
<dbReference type="OrthoDB" id="111924at2"/>
<keyword evidence="3 6" id="KW-0812">Transmembrane</keyword>
<organism evidence="7 8">
    <name type="scientific">Acidisarcina polymorpha</name>
    <dbReference type="NCBI Taxonomy" id="2211140"/>
    <lineage>
        <taxon>Bacteria</taxon>
        <taxon>Pseudomonadati</taxon>
        <taxon>Acidobacteriota</taxon>
        <taxon>Terriglobia</taxon>
        <taxon>Terriglobales</taxon>
        <taxon>Acidobacteriaceae</taxon>
        <taxon>Acidisarcina</taxon>
    </lineage>
</organism>
<dbReference type="InterPro" id="IPR050833">
    <property type="entry name" value="Poly_Biosynth_Transport"/>
</dbReference>
<dbReference type="Proteomes" id="UP000253606">
    <property type="component" value="Chromosome"/>
</dbReference>
<keyword evidence="2" id="KW-1003">Cell membrane</keyword>
<feature type="transmembrane region" description="Helical" evidence="6">
    <location>
        <begin position="342"/>
        <end position="365"/>
    </location>
</feature>
<feature type="transmembrane region" description="Helical" evidence="6">
    <location>
        <begin position="371"/>
        <end position="392"/>
    </location>
</feature>
<evidence type="ECO:0000313" key="8">
    <source>
        <dbReference type="Proteomes" id="UP000253606"/>
    </source>
</evidence>
<dbReference type="PANTHER" id="PTHR30250:SF26">
    <property type="entry name" value="PSMA PROTEIN"/>
    <property type="match status" value="1"/>
</dbReference>
<evidence type="ECO:0000256" key="3">
    <source>
        <dbReference type="ARBA" id="ARBA00022692"/>
    </source>
</evidence>
<feature type="transmembrane region" description="Helical" evidence="6">
    <location>
        <begin position="84"/>
        <end position="104"/>
    </location>
</feature>
<name>A0A2Z5FY04_9BACT</name>
<feature type="transmembrane region" description="Helical" evidence="6">
    <location>
        <begin position="404"/>
        <end position="422"/>
    </location>
</feature>
<protein>
    <submittedName>
        <fullName evidence="7">Membrane protein involved in the export of O-antigen and teichoic acid</fullName>
    </submittedName>
</protein>
<keyword evidence="5 6" id="KW-0472">Membrane</keyword>
<evidence type="ECO:0000256" key="4">
    <source>
        <dbReference type="ARBA" id="ARBA00022989"/>
    </source>
</evidence>
<dbReference type="AlphaFoldDB" id="A0A2Z5FY04"/>
<evidence type="ECO:0000313" key="7">
    <source>
        <dbReference type="EMBL" id="AXC11265.1"/>
    </source>
</evidence>
<dbReference type="KEGG" id="abas:ACPOL_1929"/>
<feature type="transmembrane region" description="Helical" evidence="6">
    <location>
        <begin position="222"/>
        <end position="240"/>
    </location>
</feature>
<reference evidence="7 8" key="1">
    <citation type="journal article" date="2018" name="Front. Microbiol.">
        <title>Hydrolytic Capabilities as a Key to Environmental Success: Chitinolytic and Cellulolytic Acidobacteria From Acidic Sub-arctic Soils and Boreal Peatlands.</title>
        <authorList>
            <person name="Belova S.E."/>
            <person name="Ravin N.V."/>
            <person name="Pankratov T.A."/>
            <person name="Rakitin A.L."/>
            <person name="Ivanova A.A."/>
            <person name="Beletsky A.V."/>
            <person name="Mardanov A.V."/>
            <person name="Sinninghe Damste J.S."/>
            <person name="Dedysh S.N."/>
        </authorList>
    </citation>
    <scope>NUCLEOTIDE SEQUENCE [LARGE SCALE GENOMIC DNA]</scope>
    <source>
        <strain evidence="7 8">SBC82</strain>
    </source>
</reference>
<gene>
    <name evidence="7" type="ORF">ACPOL_1929</name>
</gene>
<dbReference type="PANTHER" id="PTHR30250">
    <property type="entry name" value="PST FAMILY PREDICTED COLANIC ACID TRANSPORTER"/>
    <property type="match status" value="1"/>
</dbReference>
<dbReference type="Pfam" id="PF13440">
    <property type="entry name" value="Polysacc_synt_3"/>
    <property type="match status" value="1"/>
</dbReference>
<feature type="transmembrane region" description="Helical" evidence="6">
    <location>
        <begin position="246"/>
        <end position="263"/>
    </location>
</feature>
<dbReference type="EMBL" id="CP030840">
    <property type="protein sequence ID" value="AXC11265.1"/>
    <property type="molecule type" value="Genomic_DNA"/>
</dbReference>
<dbReference type="RefSeq" id="WP_114206730.1">
    <property type="nucleotide sequence ID" value="NZ_CP030840.1"/>
</dbReference>
<proteinExistence type="predicted"/>
<feature type="transmembrane region" description="Helical" evidence="6">
    <location>
        <begin position="12"/>
        <end position="32"/>
    </location>
</feature>
<accession>A0A2Z5FY04</accession>
<feature type="transmembrane region" description="Helical" evidence="6">
    <location>
        <begin position="180"/>
        <end position="202"/>
    </location>
</feature>
<keyword evidence="8" id="KW-1185">Reference proteome</keyword>
<keyword evidence="4 6" id="KW-1133">Transmembrane helix</keyword>